<evidence type="ECO:0000313" key="9">
    <source>
        <dbReference type="Proteomes" id="UP000030403"/>
    </source>
</evidence>
<protein>
    <recommendedName>
        <fullName evidence="6">3-sulfolactaldehyde dehydrogenase</fullName>
        <ecNumber evidence="5">1.2.1.97</ecNumber>
    </recommendedName>
</protein>
<dbReference type="FunFam" id="3.40.309.10:FF:000009">
    <property type="entry name" value="Aldehyde dehydrogenase A"/>
    <property type="match status" value="1"/>
</dbReference>
<dbReference type="AlphaFoldDB" id="A0A0A5GKR6"/>
<dbReference type="InterPro" id="IPR016162">
    <property type="entry name" value="Ald_DH_N"/>
</dbReference>
<accession>A0A0A5GKR6</accession>
<comment type="function">
    <text evidence="4">Part of the sulfo-TAL (or sulfo-SFT) pathway, a D-sulfoquinovose degradation pathway that produces sulfolactate (SL). Catalyzes the oxidation of 3-sulfolactaldehyde (SLA) to sulfolactate (SL).</text>
</comment>
<dbReference type="InterPro" id="IPR016161">
    <property type="entry name" value="Ald_DH/histidinol_DH"/>
</dbReference>
<comment type="catalytic activity">
    <reaction evidence="3">
        <text>(2S)-3-sulfolactaldehyde + NAD(+) + H2O = (2S)-3-sulfolactate + NADH + 2 H(+)</text>
        <dbReference type="Rhea" id="RHEA:47932"/>
        <dbReference type="ChEBI" id="CHEBI:15377"/>
        <dbReference type="ChEBI" id="CHEBI:15378"/>
        <dbReference type="ChEBI" id="CHEBI:57540"/>
        <dbReference type="ChEBI" id="CHEBI:57945"/>
        <dbReference type="ChEBI" id="CHEBI:61289"/>
        <dbReference type="ChEBI" id="CHEBI:90109"/>
        <dbReference type="EC" id="1.2.1.97"/>
    </reaction>
    <physiologicalReaction direction="left-to-right" evidence="3">
        <dbReference type="Rhea" id="RHEA:47933"/>
    </physiologicalReaction>
</comment>
<dbReference type="EMBL" id="AVPF01000001">
    <property type="protein sequence ID" value="KGX91760.1"/>
    <property type="molecule type" value="Genomic_DNA"/>
</dbReference>
<evidence type="ECO:0000313" key="8">
    <source>
        <dbReference type="EMBL" id="KGX91760.1"/>
    </source>
</evidence>
<dbReference type="STRING" id="1385511.GCA_000425225_00164"/>
<reference evidence="8 9" key="1">
    <citation type="submission" date="2013-08" db="EMBL/GenBank/DDBJ databases">
        <authorList>
            <person name="Huang J."/>
            <person name="Wang G."/>
        </authorList>
    </citation>
    <scope>NUCLEOTIDE SEQUENCE [LARGE SCALE GENOMIC DNA]</scope>
    <source>
        <strain evidence="8 9">BH030004</strain>
    </source>
</reference>
<dbReference type="SUPFAM" id="SSF53720">
    <property type="entry name" value="ALDH-like"/>
    <property type="match status" value="1"/>
</dbReference>
<dbReference type="PANTHER" id="PTHR42991">
    <property type="entry name" value="ALDEHYDE DEHYDROGENASE"/>
    <property type="match status" value="1"/>
</dbReference>
<dbReference type="GO" id="GO:0008911">
    <property type="term" value="F:lactaldehyde dehydrogenase (NAD+) activity"/>
    <property type="evidence" value="ECO:0007669"/>
    <property type="project" value="TreeGrafter"/>
</dbReference>
<dbReference type="InterPro" id="IPR016163">
    <property type="entry name" value="Ald_DH_C"/>
</dbReference>
<dbReference type="EC" id="1.2.1.97" evidence="5"/>
<dbReference type="RefSeq" id="WP_027445242.1">
    <property type="nucleotide sequence ID" value="NZ_AULJ01000001.1"/>
</dbReference>
<organism evidence="8 9">
    <name type="scientific">Pontibacillus marinus BH030004 = DSM 16465</name>
    <dbReference type="NCBI Taxonomy" id="1385511"/>
    <lineage>
        <taxon>Bacteria</taxon>
        <taxon>Bacillati</taxon>
        <taxon>Bacillota</taxon>
        <taxon>Bacilli</taxon>
        <taxon>Bacillales</taxon>
        <taxon>Bacillaceae</taxon>
        <taxon>Pontibacillus</taxon>
    </lineage>
</organism>
<keyword evidence="9" id="KW-1185">Reference proteome</keyword>
<dbReference type="eggNOG" id="COG1012">
    <property type="taxonomic scope" value="Bacteria"/>
</dbReference>
<sequence>MMSEQPISYKNYIAGSWVEGEGTIPVTNKFTGDTYAFVYQTSRDQVTEAVTSAKETFEKDTLSPTDRYHILSKAADIMKERKEELAQVMVAEVGKTITDARTEVDRGINTLVVSAEEAKRIYGTGIPIQGEQGNEGKISYTMRVPVGVVGAITPFNFPFNLTIHKLGPALAAGNTVVLKPAEVTPVIAMKITEILEEAGLPKGYLQVVNGYGKDTGQYLLEDSRIAKYTFTGSAGVGKHIKAVTGIRKVTLELGNNSPNIVHHDVKDLDRAVELCTTRAIANAGQACISVQRIFVHEDRYDEFVEKAKNRVERFVVGDPSNEATNIGPLISEDAAKRVEAWVQEAESQGANVVTGGKRDGSLYHPTILTDVTADMKVMCEEVFAPIMNIVKYSDIDEAFKEANASDFGLQVGVFTADLDLAMKATKKLEFGGVIINNVSTFRADIMPYGGVKDSGLGKEGPKYAIEELTDERLVVIDS</sequence>
<dbReference type="InterPro" id="IPR015590">
    <property type="entry name" value="Aldehyde_DH_dom"/>
</dbReference>
<evidence type="ECO:0000256" key="2">
    <source>
        <dbReference type="ARBA" id="ARBA00023002"/>
    </source>
</evidence>
<dbReference type="Pfam" id="PF00171">
    <property type="entry name" value="Aldedh"/>
    <property type="match status" value="1"/>
</dbReference>
<gene>
    <name evidence="8" type="ORF">N783_00455</name>
</gene>
<dbReference type="FunFam" id="3.40.605.10:FF:000007">
    <property type="entry name" value="NAD/NADP-dependent betaine aldehyde dehydrogenase"/>
    <property type="match status" value="1"/>
</dbReference>
<evidence type="ECO:0000259" key="7">
    <source>
        <dbReference type="Pfam" id="PF00171"/>
    </source>
</evidence>
<comment type="similarity">
    <text evidence="1">Belongs to the aldehyde dehydrogenase family.</text>
</comment>
<dbReference type="Gene3D" id="3.40.309.10">
    <property type="entry name" value="Aldehyde Dehydrogenase, Chain A, domain 2"/>
    <property type="match status" value="1"/>
</dbReference>
<evidence type="ECO:0000256" key="5">
    <source>
        <dbReference type="ARBA" id="ARBA00066984"/>
    </source>
</evidence>
<evidence type="ECO:0000256" key="1">
    <source>
        <dbReference type="ARBA" id="ARBA00009986"/>
    </source>
</evidence>
<dbReference type="Gene3D" id="3.40.605.10">
    <property type="entry name" value="Aldehyde Dehydrogenase, Chain A, domain 1"/>
    <property type="match status" value="1"/>
</dbReference>
<name>A0A0A5GKR6_9BACI</name>
<dbReference type="CDD" id="cd07149">
    <property type="entry name" value="ALDH_y4uC"/>
    <property type="match status" value="1"/>
</dbReference>
<comment type="caution">
    <text evidence="8">The sequence shown here is derived from an EMBL/GenBank/DDBJ whole genome shotgun (WGS) entry which is preliminary data.</text>
</comment>
<evidence type="ECO:0000256" key="4">
    <source>
        <dbReference type="ARBA" id="ARBA00054572"/>
    </source>
</evidence>
<dbReference type="Proteomes" id="UP000030403">
    <property type="component" value="Unassembled WGS sequence"/>
</dbReference>
<keyword evidence="2" id="KW-0560">Oxidoreductase</keyword>
<dbReference type="PANTHER" id="PTHR42991:SF1">
    <property type="entry name" value="ALDEHYDE DEHYDROGENASE"/>
    <property type="match status" value="1"/>
</dbReference>
<feature type="domain" description="Aldehyde dehydrogenase" evidence="7">
    <location>
        <begin position="17"/>
        <end position="472"/>
    </location>
</feature>
<evidence type="ECO:0000256" key="3">
    <source>
        <dbReference type="ARBA" id="ARBA00050326"/>
    </source>
</evidence>
<proteinExistence type="inferred from homology"/>
<evidence type="ECO:0000256" key="6">
    <source>
        <dbReference type="ARBA" id="ARBA00067277"/>
    </source>
</evidence>
<dbReference type="InterPro" id="IPR051020">
    <property type="entry name" value="ALDH-related_metabolic_enz"/>
</dbReference>